<dbReference type="AlphaFoldDB" id="A0A1W0E2Y6"/>
<protein>
    <submittedName>
        <fullName evidence="2">Uncharacterized protein</fullName>
    </submittedName>
</protein>
<gene>
    <name evidence="2" type="ORF">EHP00_2388</name>
</gene>
<evidence type="ECO:0000313" key="2">
    <source>
        <dbReference type="EMBL" id="OQS53597.1"/>
    </source>
</evidence>
<feature type="transmembrane region" description="Helical" evidence="1">
    <location>
        <begin position="118"/>
        <end position="140"/>
    </location>
</feature>
<comment type="caution">
    <text evidence="2">The sequence shown here is derived from an EMBL/GenBank/DDBJ whole genome shotgun (WGS) entry which is preliminary data.</text>
</comment>
<organism evidence="2 3">
    <name type="scientific">Ecytonucleospora hepatopenaei</name>
    <dbReference type="NCBI Taxonomy" id="646526"/>
    <lineage>
        <taxon>Eukaryota</taxon>
        <taxon>Fungi</taxon>
        <taxon>Fungi incertae sedis</taxon>
        <taxon>Microsporidia</taxon>
        <taxon>Enterocytozoonidae</taxon>
        <taxon>Ecytonucleospora</taxon>
    </lineage>
</organism>
<keyword evidence="3" id="KW-1185">Reference proteome</keyword>
<sequence>MKKDFLLFKIHFKLLTGHYFTELPLNCKEVEKKEILKNSNGINLIKSDFKDKLDAYKKLKSGSISFEFDAILLENLVYDVPESFITWGIESKTKPDGITPDDTQPDKDLSRKTSKLKIIMLICIPILSIISILIIGYIIYKKKRNIR</sequence>
<evidence type="ECO:0000313" key="3">
    <source>
        <dbReference type="Proteomes" id="UP000192758"/>
    </source>
</evidence>
<accession>A0A1W0E2Y6</accession>
<name>A0A1W0E2Y6_9MICR</name>
<dbReference type="Proteomes" id="UP000192758">
    <property type="component" value="Unassembled WGS sequence"/>
</dbReference>
<dbReference type="VEuPathDB" id="MicrosporidiaDB:EHP00_2388"/>
<keyword evidence="1" id="KW-0812">Transmembrane</keyword>
<reference evidence="2 3" key="1">
    <citation type="journal article" date="2017" name="Environ. Microbiol.">
        <title>Decay of the glycolytic pathway and adaptation to intranuclear parasitism within Enterocytozoonidae microsporidia.</title>
        <authorList>
            <person name="Wiredu Boakye D."/>
            <person name="Jaroenlak P."/>
            <person name="Prachumwat A."/>
            <person name="Williams T.A."/>
            <person name="Bateman K.S."/>
            <person name="Itsathitphaisarn O."/>
            <person name="Sritunyalucksana K."/>
            <person name="Paszkiewicz K.H."/>
            <person name="Moore K.A."/>
            <person name="Stentiford G.D."/>
            <person name="Williams B.A."/>
        </authorList>
    </citation>
    <scope>NUCLEOTIDE SEQUENCE [LARGE SCALE GENOMIC DNA]</scope>
    <source>
        <strain evidence="2 3">TH1</strain>
    </source>
</reference>
<proteinExistence type="predicted"/>
<evidence type="ECO:0000256" key="1">
    <source>
        <dbReference type="SAM" id="Phobius"/>
    </source>
</evidence>
<keyword evidence="1" id="KW-0472">Membrane</keyword>
<dbReference type="EMBL" id="MNPJ01000027">
    <property type="protein sequence ID" value="OQS53597.1"/>
    <property type="molecule type" value="Genomic_DNA"/>
</dbReference>
<keyword evidence="1" id="KW-1133">Transmembrane helix</keyword>